<dbReference type="KEGG" id="ksc:CD178_02450"/>
<sequence>MRDLDRHTAQNANLMAPVKLVSLTRRKTQRNIGDPPPRLITVFPPTAIYARAC</sequence>
<dbReference type="Proteomes" id="UP000264120">
    <property type="component" value="Chromosome"/>
</dbReference>
<evidence type="ECO:0000313" key="2">
    <source>
        <dbReference type="Proteomes" id="UP000264120"/>
    </source>
</evidence>
<organism evidence="1 2">
    <name type="scientific">Komagataeibacter saccharivorans</name>
    <dbReference type="NCBI Taxonomy" id="265959"/>
    <lineage>
        <taxon>Bacteria</taxon>
        <taxon>Pseudomonadati</taxon>
        <taxon>Pseudomonadota</taxon>
        <taxon>Alphaproteobacteria</taxon>
        <taxon>Acetobacterales</taxon>
        <taxon>Acetobacteraceae</taxon>
        <taxon>Komagataeibacter</taxon>
    </lineage>
</organism>
<dbReference type="EMBL" id="CP023036">
    <property type="protein sequence ID" value="AXY23197.1"/>
    <property type="molecule type" value="Genomic_DNA"/>
</dbReference>
<proteinExistence type="predicted"/>
<name>A0A347WEA4_9PROT</name>
<reference evidence="1 2" key="1">
    <citation type="submission" date="2017-08" db="EMBL/GenBank/DDBJ databases">
        <title>Complete genome sequence of Gluconacetobacter saccharivorans CV1 isolated from Fermented Vinegar.</title>
        <authorList>
            <person name="Kim S.-Y."/>
        </authorList>
    </citation>
    <scope>NUCLEOTIDE SEQUENCE [LARGE SCALE GENOMIC DNA]</scope>
    <source>
        <strain evidence="1 2">CV1</strain>
    </source>
</reference>
<dbReference type="AlphaFoldDB" id="A0A347WEA4"/>
<evidence type="ECO:0000313" key="1">
    <source>
        <dbReference type="EMBL" id="AXY23197.1"/>
    </source>
</evidence>
<keyword evidence="2" id="KW-1185">Reference proteome</keyword>
<accession>A0A347WEA4</accession>
<protein>
    <submittedName>
        <fullName evidence="1">Uncharacterized protein</fullName>
    </submittedName>
</protein>
<gene>
    <name evidence="1" type="ORF">CD178_02450</name>
</gene>